<evidence type="ECO:0000313" key="9">
    <source>
        <dbReference type="WBParaSite" id="DME_0000087601-mRNA-1"/>
    </source>
</evidence>
<feature type="transmembrane region" description="Helical" evidence="5">
    <location>
        <begin position="43"/>
        <end position="68"/>
    </location>
</feature>
<dbReference type="GO" id="GO:0016020">
    <property type="term" value="C:membrane"/>
    <property type="evidence" value="ECO:0007669"/>
    <property type="project" value="UniProtKB-SubCell"/>
</dbReference>
<gene>
    <name evidence="6" type="ORF">DME_LOCUS5236</name>
</gene>
<evidence type="ECO:0000313" key="8">
    <source>
        <dbReference type="Proteomes" id="UP000274756"/>
    </source>
</evidence>
<dbReference type="SMART" id="SM01417">
    <property type="entry name" value="Solute_trans_a"/>
    <property type="match status" value="1"/>
</dbReference>
<dbReference type="WBParaSite" id="DME_0000087601-mRNA-1">
    <property type="protein sequence ID" value="DME_0000087601-mRNA-1"/>
    <property type="gene ID" value="DME_0000087601"/>
</dbReference>
<keyword evidence="2 5" id="KW-0812">Transmembrane</keyword>
<dbReference type="STRING" id="318479.A0A0N4U2H1"/>
<proteinExistence type="predicted"/>
<name>A0A0N4U2H1_DRAME</name>
<keyword evidence="8" id="KW-1185">Reference proteome</keyword>
<evidence type="ECO:0000256" key="2">
    <source>
        <dbReference type="ARBA" id="ARBA00022692"/>
    </source>
</evidence>
<dbReference type="EMBL" id="UYYG01001152">
    <property type="protein sequence ID" value="VDN55263.1"/>
    <property type="molecule type" value="Genomic_DNA"/>
</dbReference>
<dbReference type="Proteomes" id="UP000038040">
    <property type="component" value="Unplaced"/>
</dbReference>
<evidence type="ECO:0000313" key="6">
    <source>
        <dbReference type="EMBL" id="VDN55263.1"/>
    </source>
</evidence>
<evidence type="ECO:0000256" key="3">
    <source>
        <dbReference type="ARBA" id="ARBA00022989"/>
    </source>
</evidence>
<organism evidence="7 9">
    <name type="scientific">Dracunculus medinensis</name>
    <name type="common">Guinea worm</name>
    <dbReference type="NCBI Taxonomy" id="318479"/>
    <lineage>
        <taxon>Eukaryota</taxon>
        <taxon>Metazoa</taxon>
        <taxon>Ecdysozoa</taxon>
        <taxon>Nematoda</taxon>
        <taxon>Chromadorea</taxon>
        <taxon>Rhabditida</taxon>
        <taxon>Spirurina</taxon>
        <taxon>Dracunculoidea</taxon>
        <taxon>Dracunculidae</taxon>
        <taxon>Dracunculus</taxon>
    </lineage>
</organism>
<reference evidence="6 8" key="2">
    <citation type="submission" date="2018-11" db="EMBL/GenBank/DDBJ databases">
        <authorList>
            <consortium name="Pathogen Informatics"/>
        </authorList>
    </citation>
    <scope>NUCLEOTIDE SEQUENCE [LARGE SCALE GENOMIC DNA]</scope>
</reference>
<keyword evidence="4 5" id="KW-0472">Membrane</keyword>
<feature type="transmembrane region" description="Helical" evidence="5">
    <location>
        <begin position="144"/>
        <end position="164"/>
    </location>
</feature>
<evidence type="ECO:0000256" key="4">
    <source>
        <dbReference type="ARBA" id="ARBA00023136"/>
    </source>
</evidence>
<reference evidence="9" key="1">
    <citation type="submission" date="2017-02" db="UniProtKB">
        <authorList>
            <consortium name="WormBaseParasite"/>
        </authorList>
    </citation>
    <scope>IDENTIFICATION</scope>
</reference>
<comment type="subcellular location">
    <subcellularLocation>
        <location evidence="1">Membrane</location>
        <topology evidence="1">Multi-pass membrane protein</topology>
    </subcellularLocation>
</comment>
<dbReference type="Pfam" id="PF03619">
    <property type="entry name" value="Solute_trans_a"/>
    <property type="match status" value="1"/>
</dbReference>
<dbReference type="InterPro" id="IPR005178">
    <property type="entry name" value="Ostalpha/TMEM184C"/>
</dbReference>
<dbReference type="PANTHER" id="PTHR23423">
    <property type="entry name" value="ORGANIC SOLUTE TRANSPORTER-RELATED"/>
    <property type="match status" value="1"/>
</dbReference>
<sequence>MNTIYVTFLAVSTTFTFIVIILAFIHLYYVYKYISNEFIQADFYWLVLMCPVIFSYFMLCLFIVVSLMKSMCGGRNSLSEYLLSTNQKISLQIPHICNYFIFRTNLRRIEWIVLQTPIVRVTLQVIDIIVILERGTNDHLWFHLSNLFGLISMFIAFYGCYIIIPLGQEKLEPYRFAIMFRLIDIAQALYSIQKFAFDLSATFDIFKDDHLLSASSKAQFYTSFMLTWEMALISALATFFLRLFNEFFFPSPNSTISNHLNEQPPIATIDNTNQQYSFCLANLNCATHSPTTIHSRTTVTGPLPIHLR</sequence>
<dbReference type="AlphaFoldDB" id="A0A0N4U2H1"/>
<evidence type="ECO:0000313" key="7">
    <source>
        <dbReference type="Proteomes" id="UP000038040"/>
    </source>
</evidence>
<keyword evidence="3 5" id="KW-1133">Transmembrane helix</keyword>
<evidence type="ECO:0000256" key="5">
    <source>
        <dbReference type="SAM" id="Phobius"/>
    </source>
</evidence>
<feature type="transmembrane region" description="Helical" evidence="5">
    <location>
        <begin position="7"/>
        <end position="31"/>
    </location>
</feature>
<dbReference type="OrthoDB" id="5832279at2759"/>
<dbReference type="Proteomes" id="UP000274756">
    <property type="component" value="Unassembled WGS sequence"/>
</dbReference>
<accession>A0A0N4U2H1</accession>
<feature type="transmembrane region" description="Helical" evidence="5">
    <location>
        <begin position="220"/>
        <end position="241"/>
    </location>
</feature>
<evidence type="ECO:0000256" key="1">
    <source>
        <dbReference type="ARBA" id="ARBA00004141"/>
    </source>
</evidence>
<protein>
    <submittedName>
        <fullName evidence="6 9">Uncharacterized protein</fullName>
    </submittedName>
</protein>